<evidence type="ECO:0000256" key="1">
    <source>
        <dbReference type="SAM" id="MobiDB-lite"/>
    </source>
</evidence>
<dbReference type="EMBL" id="JALGCL010000004">
    <property type="protein sequence ID" value="MCJ0826551.1"/>
    <property type="molecule type" value="Genomic_DNA"/>
</dbReference>
<dbReference type="Proteomes" id="UP001165423">
    <property type="component" value="Unassembled WGS sequence"/>
</dbReference>
<organism evidence="2 3">
    <name type="scientific">Cognatiluteimonas sedimenti</name>
    <dbReference type="NCBI Taxonomy" id="2927791"/>
    <lineage>
        <taxon>Bacteria</taxon>
        <taxon>Pseudomonadati</taxon>
        <taxon>Pseudomonadota</taxon>
        <taxon>Gammaproteobacteria</taxon>
        <taxon>Lysobacterales</taxon>
        <taxon>Lysobacteraceae</taxon>
        <taxon>Cognatiluteimonas</taxon>
    </lineage>
</organism>
<accession>A0ABT0A6G3</accession>
<reference evidence="2 3" key="1">
    <citation type="submission" date="2022-03" db="EMBL/GenBank/DDBJ databases">
        <title>Luteimonas soily sp. nov., a novel bacterium isolated from the soil.</title>
        <authorList>
            <person name="Zhang X."/>
        </authorList>
    </citation>
    <scope>NUCLEOTIDE SEQUENCE [LARGE SCALE GENOMIC DNA]</scope>
    <source>
        <strain evidence="2 3">50</strain>
    </source>
</reference>
<comment type="caution">
    <text evidence="2">The sequence shown here is derived from an EMBL/GenBank/DDBJ whole genome shotgun (WGS) entry which is preliminary data.</text>
</comment>
<proteinExistence type="predicted"/>
<gene>
    <name evidence="2" type="ORF">MQC88_11415</name>
</gene>
<keyword evidence="3" id="KW-1185">Reference proteome</keyword>
<evidence type="ECO:0000313" key="3">
    <source>
        <dbReference type="Proteomes" id="UP001165423"/>
    </source>
</evidence>
<evidence type="ECO:0000313" key="2">
    <source>
        <dbReference type="EMBL" id="MCJ0826551.1"/>
    </source>
</evidence>
<feature type="region of interest" description="Disordered" evidence="1">
    <location>
        <begin position="565"/>
        <end position="639"/>
    </location>
</feature>
<name>A0ABT0A6G3_9GAMM</name>
<evidence type="ECO:0008006" key="4">
    <source>
        <dbReference type="Google" id="ProtNLM"/>
    </source>
</evidence>
<dbReference type="RefSeq" id="WP_243322157.1">
    <property type="nucleotide sequence ID" value="NZ_JALGCL010000004.1"/>
</dbReference>
<protein>
    <recommendedName>
        <fullName evidence="4">Chemotaxis protein</fullName>
    </recommendedName>
</protein>
<feature type="compositionally biased region" description="Basic residues" evidence="1">
    <location>
        <begin position="620"/>
        <end position="632"/>
    </location>
</feature>
<sequence length="639" mass="71737">MKALVRDYLASLRERDELDAVLPELLGELGFHVFSRPGRGTHQLGVDVAAIGKGDDGKDAVFLFSVKPGNLTRQDWMNDTPQALKYSLEEALQVYVRNRLPVQYRKLNVVICIVIGGEVHEHMREHLRAFIEQHESDRISFQEWDGDHLAELVLRGLLREEILPAELRSSFRKAIAMLDAPEVSIQHFTHLVRSLLGMDKSQKARLRVARQLNICTWILYVWARSIDNIETPYRASELTLLCTWELVRRSINSKGAPDKSLDGVLRHTIELHLNIARAFVDKITPHVNVMHGVSAATESRSALDVNLALFEVLGRIGLWGLWMHWLHSNAAEGADVYRGNIDNAVATGIKLIRNNPALLLPATDQQTTDIALFLQLWLAESMDLAPVREWLGEMTGRLNYTVRTRGRYPSCSTDYAELDNHQSNRQDDEYFNEATAGSTLIPLTAAWLHALGETEAFDALAKLVKEKLDHCTLQLWFPDESSEPALYIGGEQHGRALTGLSLVHGGEALLTTIAEACNRTDSFQKLSPMNFGFWPIILVACHYYRLPIPPNLWIYPLLPQEHSSLPPAKKSPAKRKHPAKTAVSGVKRGANKATAERKSPSQQEVMRLTKETTVPVARKAPAKKKVPAKTRPRARDTSP</sequence>